<gene>
    <name evidence="1 2" type="ORF">Bm9436</name>
    <name evidence="1" type="ORF">BM_Bm9436</name>
</gene>
<name>A0A0H5S5R2_BRUMA</name>
<protein>
    <submittedName>
        <fullName evidence="1">Bm9436</fullName>
    </submittedName>
</protein>
<proteinExistence type="predicted"/>
<reference evidence="1" key="1">
    <citation type="journal article" date="2007" name="Science">
        <title>Draft genome of the filarial nematode parasite Brugia malayi.</title>
        <authorList>
            <person name="Ghedin E."/>
            <person name="Wang S."/>
            <person name="Spiro D."/>
            <person name="Caler E."/>
            <person name="Zhao Q."/>
            <person name="Crabtree J."/>
            <person name="Allen J.E."/>
            <person name="Delcher A.L."/>
            <person name="Guiliano D.B."/>
            <person name="Miranda-Saavedra D."/>
            <person name="Angiuoli S.V."/>
            <person name="Creasy T."/>
            <person name="Amedeo P."/>
            <person name="Haas B."/>
            <person name="El-Sayed N.M."/>
            <person name="Wortman J.R."/>
            <person name="Feldblyum T."/>
            <person name="Tallon L."/>
            <person name="Schatz M."/>
            <person name="Shumway M."/>
            <person name="Koo H."/>
            <person name="Salzberg S.L."/>
            <person name="Schobel S."/>
            <person name="Pertea M."/>
            <person name="Pop M."/>
            <person name="White O."/>
            <person name="Barton G.J."/>
            <person name="Carlow C.K."/>
            <person name="Crawford M.J."/>
            <person name="Daub J."/>
            <person name="Dimmic M.W."/>
            <person name="Estes C.F."/>
            <person name="Foster J.M."/>
            <person name="Ganatra M."/>
            <person name="Gregory W.F."/>
            <person name="Johnson N.M."/>
            <person name="Jin J."/>
            <person name="Komuniecki R."/>
            <person name="Korf I."/>
            <person name="Kumar S."/>
            <person name="Laney S."/>
            <person name="Li B.W."/>
            <person name="Li W."/>
            <person name="Lindblom T.H."/>
            <person name="Lustigman S."/>
            <person name="Ma D."/>
            <person name="Maina C.V."/>
            <person name="Martin D.M."/>
            <person name="McCarter J.P."/>
            <person name="McReynolds L."/>
            <person name="Mitreva M."/>
            <person name="Nutman T.B."/>
            <person name="Parkinson J."/>
            <person name="Peregrin-Alvarez J.M."/>
            <person name="Poole C."/>
            <person name="Ren Q."/>
            <person name="Saunders L."/>
            <person name="Sluder A.E."/>
            <person name="Smith K."/>
            <person name="Stanke M."/>
            <person name="Unnasch T.R."/>
            <person name="Ware J."/>
            <person name="Wei A.D."/>
            <person name="Weil G."/>
            <person name="Williams D.J."/>
            <person name="Zhang Y."/>
            <person name="Williams S.A."/>
            <person name="Fraser-Liggett C."/>
            <person name="Slatko B."/>
            <person name="Blaxter M.L."/>
            <person name="Scott A.L."/>
        </authorList>
    </citation>
    <scope>NUCLEOTIDE SEQUENCE</scope>
    <source>
        <strain evidence="1">FR3</strain>
    </source>
</reference>
<dbReference type="WormBase" id="Bm9436">
    <property type="protein sequence ID" value="BM06825"/>
    <property type="gene ID" value="WBGene00229697"/>
</dbReference>
<organism evidence="1">
    <name type="scientific">Brugia malayi</name>
    <name type="common">Filarial nematode worm</name>
    <dbReference type="NCBI Taxonomy" id="6279"/>
    <lineage>
        <taxon>Eukaryota</taxon>
        <taxon>Metazoa</taxon>
        <taxon>Ecdysozoa</taxon>
        <taxon>Nematoda</taxon>
        <taxon>Chromadorea</taxon>
        <taxon>Rhabditida</taxon>
        <taxon>Spirurina</taxon>
        <taxon>Spiruromorpha</taxon>
        <taxon>Filarioidea</taxon>
        <taxon>Onchocercidae</taxon>
        <taxon>Brugia</taxon>
    </lineage>
</organism>
<sequence>MDQSNEECAATELRRFASLLRELRVTDSWHTKSRRKFIQIQYYTVVQLAPLSLRSTGAIGR</sequence>
<accession>A0A0H5S5R2</accession>
<evidence type="ECO:0000313" key="2">
    <source>
        <dbReference type="WormBase" id="Bm9436"/>
    </source>
</evidence>
<evidence type="ECO:0000313" key="1">
    <source>
        <dbReference type="EMBL" id="CRZ23722.1"/>
    </source>
</evidence>
<dbReference type="EMBL" id="LN856913">
    <property type="protein sequence ID" value="CRZ23722.1"/>
    <property type="molecule type" value="Genomic_DNA"/>
</dbReference>
<dbReference type="AlphaFoldDB" id="A0A0H5S5R2"/>
<reference evidence="1" key="2">
    <citation type="submission" date="2012-12" db="EMBL/GenBank/DDBJ databases">
        <authorList>
            <person name="Gao Y.W."/>
            <person name="Fan S.T."/>
            <person name="Sun H.T."/>
            <person name="Wang Z."/>
            <person name="Gao X.L."/>
            <person name="Li Y.G."/>
            <person name="Wang T.C."/>
            <person name="Zhang K."/>
            <person name="Xu W.W."/>
            <person name="Yu Z.J."/>
            <person name="Xia X.Z."/>
        </authorList>
    </citation>
    <scope>NUCLEOTIDE SEQUENCE</scope>
    <source>
        <strain evidence="1">FR3</strain>
    </source>
</reference>